<keyword evidence="13" id="KW-1185">Reference proteome</keyword>
<dbReference type="PANTHER" id="PTHR30195:SF16">
    <property type="entry name" value="TYPE I RESTRICTION ENZYME ENDONUCLEASE SUBUNIT"/>
    <property type="match status" value="1"/>
</dbReference>
<dbReference type="InterPro" id="IPR022625">
    <property type="entry name" value="TypeI_RM_Rsu_C"/>
</dbReference>
<evidence type="ECO:0000259" key="11">
    <source>
        <dbReference type="PROSITE" id="PS51192"/>
    </source>
</evidence>
<keyword evidence="3" id="KW-0540">Nuclease</keyword>
<dbReference type="CDD" id="cd18030">
    <property type="entry name" value="DEXHc_RE_I_HsdR"/>
    <property type="match status" value="1"/>
</dbReference>
<evidence type="ECO:0000313" key="13">
    <source>
        <dbReference type="Proteomes" id="UP001597509"/>
    </source>
</evidence>
<accession>A0ABW5YS17</accession>
<dbReference type="Pfam" id="PF22679">
    <property type="entry name" value="T1R_D3-like"/>
    <property type="match status" value="1"/>
</dbReference>
<comment type="catalytic activity">
    <reaction evidence="1 10">
        <text>Endonucleolytic cleavage of DNA to give random double-stranded fragments with terminal 5'-phosphates, ATP is simultaneously hydrolyzed.</text>
        <dbReference type="EC" id="3.1.21.3"/>
    </reaction>
</comment>
<comment type="subunit">
    <text evidence="10">The type I restriction/modification system is composed of three polypeptides R, M and S.</text>
</comment>
<dbReference type="Pfam" id="PF04313">
    <property type="entry name" value="HSDR_N"/>
    <property type="match status" value="1"/>
</dbReference>
<organism evidence="12 13">
    <name type="scientific">Sphingobacterium anhuiense</name>
    <dbReference type="NCBI Taxonomy" id="493780"/>
    <lineage>
        <taxon>Bacteria</taxon>
        <taxon>Pseudomonadati</taxon>
        <taxon>Bacteroidota</taxon>
        <taxon>Sphingobacteriia</taxon>
        <taxon>Sphingobacteriales</taxon>
        <taxon>Sphingobacteriaceae</taxon>
        <taxon>Sphingobacterium</taxon>
    </lineage>
</organism>
<keyword evidence="5 10" id="KW-0680">Restriction system</keyword>
<dbReference type="InterPro" id="IPR027417">
    <property type="entry name" value="P-loop_NTPase"/>
</dbReference>
<comment type="similarity">
    <text evidence="2 10">Belongs to the HsdR family.</text>
</comment>
<keyword evidence="6 12" id="KW-0255">Endonuclease</keyword>
<dbReference type="SMART" id="SM00487">
    <property type="entry name" value="DEXDc"/>
    <property type="match status" value="1"/>
</dbReference>
<keyword evidence="8 10" id="KW-0067">ATP-binding</keyword>
<dbReference type="PROSITE" id="PS51192">
    <property type="entry name" value="HELICASE_ATP_BIND_1"/>
    <property type="match status" value="1"/>
</dbReference>
<dbReference type="RefSeq" id="WP_380917576.1">
    <property type="nucleotide sequence ID" value="NZ_JBHUPE010000001.1"/>
</dbReference>
<comment type="caution">
    <text evidence="12">The sequence shown here is derived from an EMBL/GenBank/DDBJ whole genome shotgun (WGS) entry which is preliminary data.</text>
</comment>
<gene>
    <name evidence="12" type="ORF">ACFS6I_01280</name>
</gene>
<evidence type="ECO:0000256" key="1">
    <source>
        <dbReference type="ARBA" id="ARBA00000851"/>
    </source>
</evidence>
<dbReference type="InterPro" id="IPR055180">
    <property type="entry name" value="HsdR_RecA-like_helicase_dom_2"/>
</dbReference>
<dbReference type="PANTHER" id="PTHR30195">
    <property type="entry name" value="TYPE I SITE-SPECIFIC DEOXYRIBONUCLEASE PROTEIN SUBUNIT M AND R"/>
    <property type="match status" value="1"/>
</dbReference>
<protein>
    <recommendedName>
        <fullName evidence="10">Type I restriction enzyme endonuclease subunit</fullName>
        <shortName evidence="10">R protein</shortName>
        <ecNumber evidence="10">3.1.21.3</ecNumber>
    </recommendedName>
</protein>
<evidence type="ECO:0000256" key="9">
    <source>
        <dbReference type="ARBA" id="ARBA00023125"/>
    </source>
</evidence>
<comment type="function">
    <text evidence="10">Subunit R is required for both nuclease and ATPase activities, but not for modification.</text>
</comment>
<dbReference type="InterPro" id="IPR040980">
    <property type="entry name" value="SWI2_SNF2"/>
</dbReference>
<proteinExistence type="inferred from homology"/>
<dbReference type="SUPFAM" id="SSF52540">
    <property type="entry name" value="P-loop containing nucleoside triphosphate hydrolases"/>
    <property type="match status" value="2"/>
</dbReference>
<dbReference type="Gene3D" id="3.40.50.300">
    <property type="entry name" value="P-loop containing nucleotide triphosphate hydrolases"/>
    <property type="match status" value="2"/>
</dbReference>
<dbReference type="EMBL" id="JBHUPE010000001">
    <property type="protein sequence ID" value="MFD2902538.1"/>
    <property type="molecule type" value="Genomic_DNA"/>
</dbReference>
<dbReference type="Pfam" id="PF12008">
    <property type="entry name" value="EcoR124_C"/>
    <property type="match status" value="1"/>
</dbReference>
<dbReference type="GO" id="GO:0009035">
    <property type="term" value="F:type I site-specific deoxyribonuclease activity"/>
    <property type="evidence" value="ECO:0007669"/>
    <property type="project" value="UniProtKB-EC"/>
</dbReference>
<dbReference type="Pfam" id="PF18766">
    <property type="entry name" value="SWI2_SNF2"/>
    <property type="match status" value="1"/>
</dbReference>
<sequence>MGRQSEQILEEELIIQLQKLGYKYITIVDEKALLVNLKNQLEKHNHIQFSDNEFEKVLNILNKGSVFEKAKILREKKHHILRDNGDNLYFEFLNVEHWCQNEYQVTNQVKQEGKYENRYDVTLLINGLPLVQIELKRRGLEMREAFNQINRYQKHSFGTGKGLFHFVQLFIISNGVNTKYFSNFGTHKQEYLQTFHWTDENNNPLNNILNGFTDSFLEPCHISKMICKYVVLNETEKRLMILRPYQYYAVENIIKKVKENEILNGYNIEKNGYIWHTTGSGKTLTSFKASQILSNIPSIKKVVFVVDRKDLDYQTNKEYDNFSKGSVSSATNTDDLIRKFNDPNVKIIVTTIQKLNNTILRKNLLKMKPIQNERMVFIFDECHRSQFGDTHKNIVGYFSNIQLFGFTGTPILAENADGEKTTASLFGKCLHKYVITDAIRDENVLKFSIEYIQTFKKKDHIIDLKVEQINESEVYEAPERKEAIIDYIIQHHDQKTQNRKFCAMMCVQDIDAVIAYYEILKRRKLNGEHNLKIATIFSFAQNEDEIPERIITHQNMAAEEHMEYESSYTPHRRELLETYVQDFNEMFNEKHDIRDNEGFYNYYNAVARKSKHPKHETDILLVANMFLTGFDSKNLNTLYVDKNLKYHGLIQAFSRTNRILDKNKTQGNIVCFRNLKEKTDQAIALFSNKEAIDEIIVEPYENYVEKFNEVSKTLFELTPEVHEVDNLYSEDDKLQSILTFRALMRLHKKMSHYTEFTWEDLQIEEQLFADFTSKYLDLKDTLATNTGTEKTSILNDIDFELELIRRDTINVTYILQLLIKFKSKQTHKDKESIEKEIFNLLNTEVSLRSKRDLIEKFILESLPNISDTDNITDEFEKFWNKEQEKALDTLIETEKLSEEKTEKLIENYLFTEREPLRREILDLRIEGRPSVLKSKEIGDRILNKIIGFVDTFVTGLTGS</sequence>
<reference evidence="13" key="1">
    <citation type="journal article" date="2019" name="Int. J. Syst. Evol. Microbiol.">
        <title>The Global Catalogue of Microorganisms (GCM) 10K type strain sequencing project: providing services to taxonomists for standard genome sequencing and annotation.</title>
        <authorList>
            <consortium name="The Broad Institute Genomics Platform"/>
            <consortium name="The Broad Institute Genome Sequencing Center for Infectious Disease"/>
            <person name="Wu L."/>
            <person name="Ma J."/>
        </authorList>
    </citation>
    <scope>NUCLEOTIDE SEQUENCE [LARGE SCALE GENOMIC DNA]</scope>
    <source>
        <strain evidence="13">KCTC 22209</strain>
    </source>
</reference>
<evidence type="ECO:0000313" key="12">
    <source>
        <dbReference type="EMBL" id="MFD2902538.1"/>
    </source>
</evidence>
<keyword evidence="9 10" id="KW-0238">DNA-binding</keyword>
<dbReference type="InterPro" id="IPR014001">
    <property type="entry name" value="Helicase_ATP-bd"/>
</dbReference>
<dbReference type="InterPro" id="IPR051268">
    <property type="entry name" value="Type-I_R_enzyme_R_subunit"/>
</dbReference>
<feature type="domain" description="Helicase ATP-binding" evidence="11">
    <location>
        <begin position="263"/>
        <end position="428"/>
    </location>
</feature>
<evidence type="ECO:0000256" key="7">
    <source>
        <dbReference type="ARBA" id="ARBA00022801"/>
    </source>
</evidence>
<dbReference type="EC" id="3.1.21.3" evidence="10"/>
<evidence type="ECO:0000256" key="5">
    <source>
        <dbReference type="ARBA" id="ARBA00022747"/>
    </source>
</evidence>
<dbReference type="NCBIfam" id="TIGR00348">
    <property type="entry name" value="hsdR"/>
    <property type="match status" value="1"/>
</dbReference>
<keyword evidence="4 10" id="KW-0547">Nucleotide-binding</keyword>
<dbReference type="CDD" id="cd22332">
    <property type="entry name" value="HsdR_N"/>
    <property type="match status" value="1"/>
</dbReference>
<dbReference type="Proteomes" id="UP001597509">
    <property type="component" value="Unassembled WGS sequence"/>
</dbReference>
<evidence type="ECO:0000256" key="4">
    <source>
        <dbReference type="ARBA" id="ARBA00022741"/>
    </source>
</evidence>
<dbReference type="Gene3D" id="3.90.1570.50">
    <property type="match status" value="1"/>
</dbReference>
<evidence type="ECO:0000256" key="2">
    <source>
        <dbReference type="ARBA" id="ARBA00008598"/>
    </source>
</evidence>
<evidence type="ECO:0000256" key="8">
    <source>
        <dbReference type="ARBA" id="ARBA00022840"/>
    </source>
</evidence>
<evidence type="ECO:0000256" key="10">
    <source>
        <dbReference type="RuleBase" id="RU364115"/>
    </source>
</evidence>
<evidence type="ECO:0000256" key="3">
    <source>
        <dbReference type="ARBA" id="ARBA00022722"/>
    </source>
</evidence>
<keyword evidence="7 10" id="KW-0378">Hydrolase</keyword>
<dbReference type="InterPro" id="IPR007409">
    <property type="entry name" value="Restrct_endonuc_type1_HsdR_N"/>
</dbReference>
<dbReference type="InterPro" id="IPR004473">
    <property type="entry name" value="Restrct_endonuc_typeI_HsdR"/>
</dbReference>
<dbReference type="Gene3D" id="1.20.58.910">
    <property type="match status" value="1"/>
</dbReference>
<name>A0ABW5YS17_9SPHI</name>
<dbReference type="CDD" id="cd18800">
    <property type="entry name" value="SF2_C_EcoR124I-like"/>
    <property type="match status" value="1"/>
</dbReference>
<evidence type="ECO:0000256" key="6">
    <source>
        <dbReference type="ARBA" id="ARBA00022759"/>
    </source>
</evidence>